<organism evidence="5 6">
    <name type="scientific">Dokdonella ginsengisoli</name>
    <dbReference type="NCBI Taxonomy" id="363846"/>
    <lineage>
        <taxon>Bacteria</taxon>
        <taxon>Pseudomonadati</taxon>
        <taxon>Pseudomonadota</taxon>
        <taxon>Gammaproteobacteria</taxon>
        <taxon>Lysobacterales</taxon>
        <taxon>Rhodanobacteraceae</taxon>
        <taxon>Dokdonella</taxon>
    </lineage>
</organism>
<keyword evidence="1 4" id="KW-0732">Signal</keyword>
<keyword evidence="2" id="KW-0677">Repeat</keyword>
<protein>
    <submittedName>
        <fullName evidence="5">FG-GAP repeat protein</fullName>
    </submittedName>
</protein>
<keyword evidence="6" id="KW-1185">Reference proteome</keyword>
<proteinExistence type="predicted"/>
<dbReference type="SMART" id="SM00191">
    <property type="entry name" value="Int_alpha"/>
    <property type="match status" value="5"/>
</dbReference>
<feature type="chain" id="PRO_5047421413" evidence="4">
    <location>
        <begin position="21"/>
        <end position="478"/>
    </location>
</feature>
<evidence type="ECO:0000313" key="6">
    <source>
        <dbReference type="Proteomes" id="UP001595886"/>
    </source>
</evidence>
<dbReference type="InterPro" id="IPR013517">
    <property type="entry name" value="FG-GAP"/>
</dbReference>
<dbReference type="PANTHER" id="PTHR36220:SF1">
    <property type="entry name" value="GAMMA TUBULIN COMPLEX COMPONENT C-TERMINAL DOMAIN-CONTAINING PROTEIN"/>
    <property type="match status" value="1"/>
</dbReference>
<dbReference type="Gene3D" id="2.130.10.130">
    <property type="entry name" value="Integrin alpha, N-terminal"/>
    <property type="match status" value="2"/>
</dbReference>
<dbReference type="EMBL" id="JBHSHD010000015">
    <property type="protein sequence ID" value="MFC4822085.1"/>
    <property type="molecule type" value="Genomic_DNA"/>
</dbReference>
<dbReference type="SUPFAM" id="SSF69318">
    <property type="entry name" value="Integrin alpha N-terminal domain"/>
    <property type="match status" value="1"/>
</dbReference>
<evidence type="ECO:0000313" key="5">
    <source>
        <dbReference type="EMBL" id="MFC4822085.1"/>
    </source>
</evidence>
<keyword evidence="3" id="KW-0325">Glycoprotein</keyword>
<gene>
    <name evidence="5" type="ORF">ACFO6Q_17300</name>
</gene>
<dbReference type="PANTHER" id="PTHR36220">
    <property type="entry name" value="UNNAMED PRODUCT"/>
    <property type="match status" value="1"/>
</dbReference>
<accession>A0ABV9QXH9</accession>
<evidence type="ECO:0000256" key="4">
    <source>
        <dbReference type="SAM" id="SignalP"/>
    </source>
</evidence>
<evidence type="ECO:0000256" key="2">
    <source>
        <dbReference type="ARBA" id="ARBA00022737"/>
    </source>
</evidence>
<comment type="caution">
    <text evidence="5">The sequence shown here is derived from an EMBL/GenBank/DDBJ whole genome shotgun (WGS) entry which is preliminary data.</text>
</comment>
<dbReference type="Pfam" id="PF14312">
    <property type="entry name" value="FG-GAP_2"/>
    <property type="match status" value="6"/>
</dbReference>
<reference evidence="6" key="1">
    <citation type="journal article" date="2019" name="Int. J. Syst. Evol. Microbiol.">
        <title>The Global Catalogue of Microorganisms (GCM) 10K type strain sequencing project: providing services to taxonomists for standard genome sequencing and annotation.</title>
        <authorList>
            <consortium name="The Broad Institute Genomics Platform"/>
            <consortium name="The Broad Institute Genome Sequencing Center for Infectious Disease"/>
            <person name="Wu L."/>
            <person name="Ma J."/>
        </authorList>
    </citation>
    <scope>NUCLEOTIDE SEQUENCE [LARGE SCALE GENOMIC DNA]</scope>
    <source>
        <strain evidence="6">CCUG 30340</strain>
    </source>
</reference>
<dbReference type="RefSeq" id="WP_380022366.1">
    <property type="nucleotide sequence ID" value="NZ_JBHSHD010000015.1"/>
</dbReference>
<evidence type="ECO:0000256" key="1">
    <source>
        <dbReference type="ARBA" id="ARBA00022729"/>
    </source>
</evidence>
<dbReference type="Proteomes" id="UP001595886">
    <property type="component" value="Unassembled WGS sequence"/>
</dbReference>
<sequence>MTFRYVCLAFSFSLVAAAHAAGDSPAAPASLSASSAEAAQAMRESTRQSYLGDQSAAPKAAGQDRTATDSPLVPFAWNEQAIRVTDGTAFGAAIAASGNIVFIGAPSTSSYQGVAYVYQRSSLCSIAGVCAWEQKQRLVAGDAAPYSQFGGAVAFDGTTAFVGAGAATVDGQLNRGAVYVFSRGDTRTFGQVQKLVAPDGQPEDCFGRSVAVAGDDALVGAPFCSGTNYVLNGHGAVYRYRRGTDGVWTIAQKIVASDGGFAESFGGAVAITADTAMIGASSAFQFGYYGVGAVYVYKKQCFPDGRCNPAWREEQKLIGSPTSTGMEFGGALAFDGTTLLVGAQWALTGDEGLPLQLTSGAVYAFTQTDGRWVQTQQLLASDSYRNWRFGASIALNGTTAIVGATGVGWPTASKGAAYAFSLSNGSWSEIQKLEASDGTANDGFGARIAIAGAGAVLIGSPQGLNNSGQGTVYIYKQP</sequence>
<dbReference type="InterPro" id="IPR028994">
    <property type="entry name" value="Integrin_alpha_N"/>
</dbReference>
<evidence type="ECO:0000256" key="3">
    <source>
        <dbReference type="ARBA" id="ARBA00023180"/>
    </source>
</evidence>
<dbReference type="InterPro" id="IPR013519">
    <property type="entry name" value="Int_alpha_beta-p"/>
</dbReference>
<name>A0ABV9QXH9_9GAMM</name>
<feature type="signal peptide" evidence="4">
    <location>
        <begin position="1"/>
        <end position="20"/>
    </location>
</feature>